<dbReference type="RefSeq" id="WP_191436554.1">
    <property type="nucleotide sequence ID" value="NZ_BSBO01000028.1"/>
</dbReference>
<dbReference type="Proteomes" id="UP001145145">
    <property type="component" value="Unassembled WGS sequence"/>
</dbReference>
<keyword evidence="3" id="KW-1185">Reference proteome</keyword>
<dbReference type="PANTHER" id="PTHR34351:SF2">
    <property type="entry name" value="DUF58 DOMAIN-CONTAINING PROTEIN"/>
    <property type="match status" value="1"/>
</dbReference>
<comment type="caution">
    <text evidence="2">The sequence shown here is derived from an EMBL/GenBank/DDBJ whole genome shotgun (WGS) entry which is preliminary data.</text>
</comment>
<evidence type="ECO:0000259" key="1">
    <source>
        <dbReference type="Pfam" id="PF01882"/>
    </source>
</evidence>
<dbReference type="Pfam" id="PF01882">
    <property type="entry name" value="DUF58"/>
    <property type="match status" value="1"/>
</dbReference>
<dbReference type="PANTHER" id="PTHR34351">
    <property type="entry name" value="SLR1927 PROTEIN-RELATED"/>
    <property type="match status" value="1"/>
</dbReference>
<dbReference type="InterPro" id="IPR002881">
    <property type="entry name" value="DUF58"/>
</dbReference>
<sequence>MKKWLYLAAVLATVYLNLVYEWPDGRYILAVELVFPVILCLQARMMGAKIRICPQGDFQMAEEGETLNIPFVVENCGVFRIPFLRVQIEHKKQTVRNLKKGEKHTFLFPYEASACGKHEVKVKKAVTTDASGMFRIRIRKLQSVPAEIHIVPKAYPVLAEISEAVRLFVTEGEEYAKDRGGDDTSEVFDVHEYQPGDRIAQIHWKLSARTDELYMKEFSFPLGAAVILLLDPGESKMTEEAGNVFLNLAASAGRAMVEESCRFYAVWKESRTQIFKRFLVKNEETFYDWLLALSSTQVSELDRLDEDLYRHEFFEPYLKAVRIGGDLSIQCGEEMPVFFHEKTFVEELNRTVLEI</sequence>
<feature type="domain" description="DUF58" evidence="1">
    <location>
        <begin position="189"/>
        <end position="238"/>
    </location>
</feature>
<dbReference type="EMBL" id="BSBO01000028">
    <property type="protein sequence ID" value="GLG05364.1"/>
    <property type="molecule type" value="Genomic_DNA"/>
</dbReference>
<proteinExistence type="predicted"/>
<evidence type="ECO:0000313" key="3">
    <source>
        <dbReference type="Proteomes" id="UP001145145"/>
    </source>
</evidence>
<name>A0A9W6FD67_9FIRM</name>
<protein>
    <recommendedName>
        <fullName evidence="1">DUF58 domain-containing protein</fullName>
    </recommendedName>
</protein>
<gene>
    <name evidence="2" type="ORF">Selli1_25380</name>
</gene>
<organism evidence="2 3">
    <name type="scientific">Sellimonas catena</name>
    <dbReference type="NCBI Taxonomy" id="2994035"/>
    <lineage>
        <taxon>Bacteria</taxon>
        <taxon>Bacillati</taxon>
        <taxon>Bacillota</taxon>
        <taxon>Clostridia</taxon>
        <taxon>Lachnospirales</taxon>
        <taxon>Lachnospiraceae</taxon>
        <taxon>Sellimonas</taxon>
    </lineage>
</organism>
<evidence type="ECO:0000313" key="2">
    <source>
        <dbReference type="EMBL" id="GLG05364.1"/>
    </source>
</evidence>
<dbReference type="AlphaFoldDB" id="A0A9W6FD67"/>
<reference evidence="2 3" key="1">
    <citation type="journal article" date="2023" name="Int. J. Syst. Evol. Microbiol.">
        <title>Sellimonas catena sp. nov., isolated from human faeces.</title>
        <authorList>
            <person name="Hisatomi A."/>
            <person name="Ohkuma M."/>
            <person name="Sakamoto M."/>
        </authorList>
    </citation>
    <scope>NUCLEOTIDE SEQUENCE [LARGE SCALE GENOMIC DNA]</scope>
    <source>
        <strain evidence="2 3">12EGH17</strain>
    </source>
</reference>
<accession>A0A9W6FD67</accession>